<dbReference type="AlphaFoldDB" id="A0A178C916"/>
<proteinExistence type="predicted"/>
<organism evidence="2 3">
    <name type="scientific">Fonsecaea nubica</name>
    <dbReference type="NCBI Taxonomy" id="856822"/>
    <lineage>
        <taxon>Eukaryota</taxon>
        <taxon>Fungi</taxon>
        <taxon>Dikarya</taxon>
        <taxon>Ascomycota</taxon>
        <taxon>Pezizomycotina</taxon>
        <taxon>Eurotiomycetes</taxon>
        <taxon>Chaetothyriomycetidae</taxon>
        <taxon>Chaetothyriales</taxon>
        <taxon>Herpotrichiellaceae</taxon>
        <taxon>Fonsecaea</taxon>
    </lineage>
</organism>
<keyword evidence="3" id="KW-1185">Reference proteome</keyword>
<comment type="caution">
    <text evidence="2">The sequence shown here is derived from an EMBL/GenBank/DDBJ whole genome shotgun (WGS) entry which is preliminary data.</text>
</comment>
<dbReference type="GeneID" id="34593509"/>
<dbReference type="PANTHER" id="PTHR37540">
    <property type="entry name" value="TRANSCRIPTION FACTOR (ACR-2), PUTATIVE-RELATED-RELATED"/>
    <property type="match status" value="1"/>
</dbReference>
<evidence type="ECO:0000313" key="3">
    <source>
        <dbReference type="Proteomes" id="UP000185904"/>
    </source>
</evidence>
<feature type="region of interest" description="Disordered" evidence="1">
    <location>
        <begin position="71"/>
        <end position="101"/>
    </location>
</feature>
<name>A0A178C916_9EURO</name>
<dbReference type="OrthoDB" id="4137254at2759"/>
<dbReference type="Proteomes" id="UP000185904">
    <property type="component" value="Unassembled WGS sequence"/>
</dbReference>
<evidence type="ECO:0000313" key="2">
    <source>
        <dbReference type="EMBL" id="OAL26450.1"/>
    </source>
</evidence>
<accession>A0A178C916</accession>
<evidence type="ECO:0008006" key="4">
    <source>
        <dbReference type="Google" id="ProtNLM"/>
    </source>
</evidence>
<dbReference type="RefSeq" id="XP_022495651.1">
    <property type="nucleotide sequence ID" value="XM_022648380.1"/>
</dbReference>
<dbReference type="PANTHER" id="PTHR37540:SF5">
    <property type="entry name" value="TRANSCRIPTION FACTOR DOMAIN-CONTAINING PROTEIN"/>
    <property type="match status" value="1"/>
</dbReference>
<evidence type="ECO:0000256" key="1">
    <source>
        <dbReference type="SAM" id="MobiDB-lite"/>
    </source>
</evidence>
<protein>
    <recommendedName>
        <fullName evidence="4">Transcription factor domain-containing protein</fullName>
    </recommendedName>
</protein>
<sequence length="545" mass="61993">MIADSKKISWSAKNESFKDGRMFNNFQGQRKYRSNNRAEEPLKVRSTIPAKGPLNAKRLPEGSVDRYRKAMSRGGHVSPIHQSTSQEDAPRGESDYTLRPSHMNNQARASPALRLIESEINSARWSARTLLRVKPVNFHALPLDATMMEGDANPLATIQFFVELYCPSMLRYPTFRLESRDSKFIGTNLSAMMQDPLITAAGLAFASRIHDKRQSRKVVGYYWKALVLLRNRLESDPPNSTDAILLSLIYLMAVEALSEDLGSPLQHLGVMHRMIQMRGELRSTGLQGYIKAHIRSWETFLGGVYAEPDRDQVPKFPYGLLEYPTHPFHPEFSLTLSRLPLGFVELAMSCRLSVQVVQVVQTSAQLMSDLMHQTQDLEQDDKLALSPSTYPVSPPQVMFLAIVILQNPHRNMVEELLAISLLALTISTETLGEHITNGYGFIQTFCMLNWDVDYGRECRSTGALGLEDFLLWVKMLLLATFDHDTQTWKTANKLRRDVPFLEFNHLHFEVCRQFFWTELLTLSLERKMAQDRALSKPRSDDDPGS</sequence>
<gene>
    <name evidence="2" type="ORF">AYO20_10118</name>
</gene>
<dbReference type="EMBL" id="LVCJ01000103">
    <property type="protein sequence ID" value="OAL26450.1"/>
    <property type="molecule type" value="Genomic_DNA"/>
</dbReference>
<reference evidence="2 3" key="1">
    <citation type="submission" date="2016-03" db="EMBL/GenBank/DDBJ databases">
        <title>The draft genome sequence of Fonsecaea nubica causative agent of cutaneous subcutaneous infection in human host.</title>
        <authorList>
            <person name="Costa F."/>
            <person name="Sybren D.H."/>
            <person name="Raittz R.T."/>
            <person name="Weiss V.A."/>
            <person name="Leao A.C."/>
            <person name="Gomes R."/>
            <person name="De Souza E.M."/>
            <person name="Pedrosa F.O."/>
            <person name="Steffens M.B."/>
            <person name="Bombassaro A."/>
            <person name="Tadra-Sfeir M.Z."/>
            <person name="Moreno L.F."/>
            <person name="Najafzadeh M.J."/>
            <person name="Felipe M.S."/>
            <person name="Teixeira M."/>
            <person name="Sun J."/>
            <person name="Xi L."/>
            <person name="Castro M.A."/>
            <person name="Vicente V.A."/>
        </authorList>
    </citation>
    <scope>NUCLEOTIDE SEQUENCE [LARGE SCALE GENOMIC DNA]</scope>
    <source>
        <strain evidence="2 3">CBS 269.64</strain>
    </source>
</reference>